<sequence>MLSKRLPLAAERGLFEDAGRVCVLGARGGDDLTPLGDDVVVVQGFAADHQALSRRGLTVVPEIGAVEPGVRTALVVLPRSKEAARDRIARAADLVQGGPVFVDGQKTEGIDALLRDCRAQGDVDEVISKAHGKIFRLRNASVARWRAEPQRVLDGYLTAPGVFSADGVDRGSALLADALVAAGLKGRVADLGAGWGYLSARLLKDAPKVVSVDLVEAEHAAVQAARQNVTDPRAAFHWADVTRWKPAELLDHVIMNPPFHQGRAADPGLGRAFIAAAAAALAPSGTLWLVANRHLPYESALSDRFARIEDLGGDTAFKLYRCEKPRRGR</sequence>
<dbReference type="AlphaFoldDB" id="A0A438AFH7"/>
<accession>A0A438AFH7</accession>
<evidence type="ECO:0000256" key="2">
    <source>
        <dbReference type="ARBA" id="ARBA00022679"/>
    </source>
</evidence>
<evidence type="ECO:0000259" key="4">
    <source>
        <dbReference type="Pfam" id="PF05175"/>
    </source>
</evidence>
<dbReference type="CDD" id="cd02440">
    <property type="entry name" value="AdoMet_MTases"/>
    <property type="match status" value="1"/>
</dbReference>
<dbReference type="Proteomes" id="UP000285908">
    <property type="component" value="Unassembled WGS sequence"/>
</dbReference>
<keyword evidence="1 5" id="KW-0489">Methyltransferase</keyword>
<evidence type="ECO:0000256" key="3">
    <source>
        <dbReference type="ARBA" id="ARBA00022691"/>
    </source>
</evidence>
<name>A0A438AFH7_9RHOB</name>
<dbReference type="InterPro" id="IPR029063">
    <property type="entry name" value="SAM-dependent_MTases_sf"/>
</dbReference>
<proteinExistence type="predicted"/>
<dbReference type="InterPro" id="IPR046977">
    <property type="entry name" value="RsmC/RlmG"/>
</dbReference>
<dbReference type="EMBL" id="RQXX01000004">
    <property type="protein sequence ID" value="RVV97449.1"/>
    <property type="molecule type" value="Genomic_DNA"/>
</dbReference>
<dbReference type="GO" id="GO:0008757">
    <property type="term" value="F:S-adenosylmethionine-dependent methyltransferase activity"/>
    <property type="evidence" value="ECO:0007669"/>
    <property type="project" value="InterPro"/>
</dbReference>
<dbReference type="GO" id="GO:0032259">
    <property type="term" value="P:methylation"/>
    <property type="evidence" value="ECO:0007669"/>
    <property type="project" value="UniProtKB-KW"/>
</dbReference>
<gene>
    <name evidence="5" type="ORF">EKE94_12935</name>
</gene>
<dbReference type="Pfam" id="PF05175">
    <property type="entry name" value="MTS"/>
    <property type="match status" value="1"/>
</dbReference>
<evidence type="ECO:0000256" key="1">
    <source>
        <dbReference type="ARBA" id="ARBA00022603"/>
    </source>
</evidence>
<dbReference type="PANTHER" id="PTHR47816:SF4">
    <property type="entry name" value="RIBOSOMAL RNA SMALL SUBUNIT METHYLTRANSFERASE C"/>
    <property type="match status" value="1"/>
</dbReference>
<dbReference type="SUPFAM" id="SSF53335">
    <property type="entry name" value="S-adenosyl-L-methionine-dependent methyltransferases"/>
    <property type="match status" value="1"/>
</dbReference>
<dbReference type="InterPro" id="IPR007848">
    <property type="entry name" value="Small_mtfrase_dom"/>
</dbReference>
<dbReference type="PANTHER" id="PTHR47816">
    <property type="entry name" value="RIBOSOMAL RNA SMALL SUBUNIT METHYLTRANSFERASE C"/>
    <property type="match status" value="1"/>
</dbReference>
<reference evidence="5 6" key="1">
    <citation type="submission" date="2018-11" db="EMBL/GenBank/DDBJ databases">
        <title>Mesobaculum littorinae gen. nov., sp. nov., isolated from Littorina scabra that represents a novel genus of the order Rhodobacteraceae.</title>
        <authorList>
            <person name="Li F."/>
        </authorList>
    </citation>
    <scope>NUCLEOTIDE SEQUENCE [LARGE SCALE GENOMIC DNA]</scope>
    <source>
        <strain evidence="5 6">M0103</strain>
    </source>
</reference>
<dbReference type="RefSeq" id="WP_127907044.1">
    <property type="nucleotide sequence ID" value="NZ_RQXX01000004.1"/>
</dbReference>
<feature type="domain" description="Methyltransferase small" evidence="4">
    <location>
        <begin position="157"/>
        <end position="321"/>
    </location>
</feature>
<organism evidence="5 6">
    <name type="scientific">Mesobaculum littorinae</name>
    <dbReference type="NCBI Taxonomy" id="2486419"/>
    <lineage>
        <taxon>Bacteria</taxon>
        <taxon>Pseudomonadati</taxon>
        <taxon>Pseudomonadota</taxon>
        <taxon>Alphaproteobacteria</taxon>
        <taxon>Rhodobacterales</taxon>
        <taxon>Roseobacteraceae</taxon>
        <taxon>Mesobaculum</taxon>
    </lineage>
</organism>
<dbReference type="OrthoDB" id="9816072at2"/>
<keyword evidence="3" id="KW-0949">S-adenosyl-L-methionine</keyword>
<keyword evidence="6" id="KW-1185">Reference proteome</keyword>
<keyword evidence="2 5" id="KW-0808">Transferase</keyword>
<evidence type="ECO:0000313" key="5">
    <source>
        <dbReference type="EMBL" id="RVV97449.1"/>
    </source>
</evidence>
<comment type="caution">
    <text evidence="5">The sequence shown here is derived from an EMBL/GenBank/DDBJ whole genome shotgun (WGS) entry which is preliminary data.</text>
</comment>
<protein>
    <submittedName>
        <fullName evidence="5">Class I SAM-dependent methyltransferase</fullName>
    </submittedName>
</protein>
<dbReference type="Gene3D" id="3.40.50.150">
    <property type="entry name" value="Vaccinia Virus protein VP39"/>
    <property type="match status" value="1"/>
</dbReference>
<evidence type="ECO:0000313" key="6">
    <source>
        <dbReference type="Proteomes" id="UP000285908"/>
    </source>
</evidence>